<dbReference type="PANTHER" id="PTHR11487">
    <property type="entry name" value="THIOESTERASE"/>
    <property type="match status" value="1"/>
</dbReference>
<dbReference type="AlphaFoldDB" id="R4UCB0"/>
<gene>
    <name evidence="4" type="primary">aceE</name>
</gene>
<accession>R4UCB0</accession>
<reference evidence="4" key="1">
    <citation type="journal article" date="2013" name="Biosci. Biotechnol. Biochem.">
        <title>Versatility of Enzymes Catalyzing Late Steps in Polyene 67-121C Biosynthesis.</title>
        <authorList>
            <person name="Stephens N."/>
            <person name="Rawlings B."/>
            <person name="Caffrey P."/>
        </authorList>
    </citation>
    <scope>NUCLEOTIDE SEQUENCE</scope>
    <source>
        <strain evidence="4">DSM 43900</strain>
    </source>
</reference>
<dbReference type="GO" id="GO:0016787">
    <property type="term" value="F:hydrolase activity"/>
    <property type="evidence" value="ECO:0007669"/>
    <property type="project" value="UniProtKB-KW"/>
</dbReference>
<comment type="similarity">
    <text evidence="1">Belongs to the thioesterase family.</text>
</comment>
<dbReference type="InterPro" id="IPR029058">
    <property type="entry name" value="AB_hydrolase_fold"/>
</dbReference>
<evidence type="ECO:0000256" key="1">
    <source>
        <dbReference type="ARBA" id="ARBA00007169"/>
    </source>
</evidence>
<sequence>MSDIPARRRLAVTIADDVTTAWLRRYHPNPGRPVRLVCFPHAGGSASFYHPVSAAHRATADVVCLQYPGRQDRRLETCHTSIASLADAVVAELRVLSPKPTVFFGHSMGAILAYEAALRLERTLSGPHTVVASGRRAPSTVRAETVHARDDEGVITELRRLNGTVSGLLGDDEILRMALPAIRADYEAIETYRGAPDARLKAGITVLTGHADPLTTTDEAAAWQRHTAGPFRMAGFPGGHFFIAAHQAAVNAEIARDLAAAHRAAVTPVG</sequence>
<keyword evidence="2" id="KW-0378">Hydrolase</keyword>
<dbReference type="Pfam" id="PF00975">
    <property type="entry name" value="Thioesterase"/>
    <property type="match status" value="1"/>
</dbReference>
<name>R4UCB0_9ACTN</name>
<evidence type="ECO:0000256" key="2">
    <source>
        <dbReference type="ARBA" id="ARBA00022801"/>
    </source>
</evidence>
<evidence type="ECO:0000259" key="3">
    <source>
        <dbReference type="SMART" id="SM00824"/>
    </source>
</evidence>
<feature type="domain" description="Thioesterase TesA-like" evidence="3">
    <location>
        <begin position="37"/>
        <end position="259"/>
    </location>
</feature>
<organism evidence="4">
    <name type="scientific">Couchioplanes caeruleus</name>
    <dbReference type="NCBI Taxonomy" id="56438"/>
    <lineage>
        <taxon>Bacteria</taxon>
        <taxon>Bacillati</taxon>
        <taxon>Actinomycetota</taxon>
        <taxon>Actinomycetes</taxon>
        <taxon>Micromonosporales</taxon>
        <taxon>Micromonosporaceae</taxon>
        <taxon>Couchioplanes</taxon>
    </lineage>
</organism>
<dbReference type="InterPro" id="IPR020802">
    <property type="entry name" value="TesA-like"/>
</dbReference>
<dbReference type="EMBL" id="KC292379">
    <property type="protein sequence ID" value="AGM21650.1"/>
    <property type="molecule type" value="Genomic_DNA"/>
</dbReference>
<dbReference type="Gene3D" id="3.40.50.1820">
    <property type="entry name" value="alpha/beta hydrolase"/>
    <property type="match status" value="1"/>
</dbReference>
<dbReference type="GO" id="GO:0008610">
    <property type="term" value="P:lipid biosynthetic process"/>
    <property type="evidence" value="ECO:0007669"/>
    <property type="project" value="TreeGrafter"/>
</dbReference>
<dbReference type="InterPro" id="IPR001031">
    <property type="entry name" value="Thioesterase"/>
</dbReference>
<dbReference type="InterPro" id="IPR012223">
    <property type="entry name" value="TEII"/>
</dbReference>
<protein>
    <submittedName>
        <fullName evidence="4">Thioesterase</fullName>
    </submittedName>
</protein>
<proteinExistence type="inferred from homology"/>
<evidence type="ECO:0000313" key="4">
    <source>
        <dbReference type="EMBL" id="AGM21650.1"/>
    </source>
</evidence>
<dbReference type="SUPFAM" id="SSF53474">
    <property type="entry name" value="alpha/beta-Hydrolases"/>
    <property type="match status" value="1"/>
</dbReference>
<dbReference type="PANTHER" id="PTHR11487:SF0">
    <property type="entry name" value="S-ACYL FATTY ACID SYNTHASE THIOESTERASE, MEDIUM CHAIN"/>
    <property type="match status" value="1"/>
</dbReference>
<dbReference type="SMART" id="SM00824">
    <property type="entry name" value="PKS_TE"/>
    <property type="match status" value="1"/>
</dbReference>